<feature type="region of interest" description="Disordered" evidence="2">
    <location>
        <begin position="265"/>
        <end position="298"/>
    </location>
</feature>
<feature type="region of interest" description="Disordered" evidence="2">
    <location>
        <begin position="82"/>
        <end position="101"/>
    </location>
</feature>
<name>A0AAN7VL84_9PEZI</name>
<sequence length="298" mass="32721">MSTDDAIPLTSGPPHCDHDDPLEFCPGCCWENWPLLCVLGSVNGSLTHETGHHLSVNNGNGQIQRPIVSYDPMISQQQPRPYLVGAGPDSQHQTTSVQTGQQLAATDATLPSLLPYYAGANQSAMMAGPVDGNFRYDAVSQQSLDYGAFNVQPVVTAQCGPTDYSSAVRYDVPQDLRHGNEPTYNTDPFYAPQVPPAYVLPSTASGAPFEAQRIVGHRVIGNIKQYEVRWHNTYLNEDQLQEHRGVLDAYQSELAQRDLVKDSHCSAPFKTSSGLRRKQPKMRIDDNGSPLQPLHRAP</sequence>
<dbReference type="SUPFAM" id="SSF54160">
    <property type="entry name" value="Chromo domain-like"/>
    <property type="match status" value="1"/>
</dbReference>
<dbReference type="Proteomes" id="UP001310594">
    <property type="component" value="Unassembled WGS sequence"/>
</dbReference>
<dbReference type="InterPro" id="IPR016197">
    <property type="entry name" value="Chromo-like_dom_sf"/>
</dbReference>
<dbReference type="CDD" id="cd00024">
    <property type="entry name" value="CD_CSD"/>
    <property type="match status" value="1"/>
</dbReference>
<feature type="compositionally biased region" description="Polar residues" evidence="2">
    <location>
        <begin position="90"/>
        <end position="101"/>
    </location>
</feature>
<evidence type="ECO:0000256" key="2">
    <source>
        <dbReference type="SAM" id="MobiDB-lite"/>
    </source>
</evidence>
<comment type="subunit">
    <text evidence="1">Component of the NuA4 histone acetyltransferase complex.</text>
</comment>
<evidence type="ECO:0000313" key="4">
    <source>
        <dbReference type="Proteomes" id="UP001310594"/>
    </source>
</evidence>
<proteinExistence type="predicted"/>
<protein>
    <submittedName>
        <fullName evidence="3">Uncharacterized protein</fullName>
    </submittedName>
</protein>
<evidence type="ECO:0000256" key="1">
    <source>
        <dbReference type="ARBA" id="ARBA00011353"/>
    </source>
</evidence>
<organism evidence="3 4">
    <name type="scientific">Elasticomyces elasticus</name>
    <dbReference type="NCBI Taxonomy" id="574655"/>
    <lineage>
        <taxon>Eukaryota</taxon>
        <taxon>Fungi</taxon>
        <taxon>Dikarya</taxon>
        <taxon>Ascomycota</taxon>
        <taxon>Pezizomycotina</taxon>
        <taxon>Dothideomycetes</taxon>
        <taxon>Dothideomycetidae</taxon>
        <taxon>Mycosphaerellales</taxon>
        <taxon>Teratosphaeriaceae</taxon>
        <taxon>Elasticomyces</taxon>
    </lineage>
</organism>
<accession>A0AAN7VL84</accession>
<reference evidence="3" key="1">
    <citation type="submission" date="2023-08" db="EMBL/GenBank/DDBJ databases">
        <title>Black Yeasts Isolated from many extreme environments.</title>
        <authorList>
            <person name="Coleine C."/>
            <person name="Stajich J.E."/>
            <person name="Selbmann L."/>
        </authorList>
    </citation>
    <scope>NUCLEOTIDE SEQUENCE</scope>
    <source>
        <strain evidence="3">CCFEE 5810</strain>
    </source>
</reference>
<evidence type="ECO:0000313" key="3">
    <source>
        <dbReference type="EMBL" id="KAK5691093.1"/>
    </source>
</evidence>
<gene>
    <name evidence="3" type="ORF">LTR97_011745</name>
</gene>
<dbReference type="EMBL" id="JAVRQU010000022">
    <property type="protein sequence ID" value="KAK5691093.1"/>
    <property type="molecule type" value="Genomic_DNA"/>
</dbReference>
<comment type="caution">
    <text evidence="3">The sequence shown here is derived from an EMBL/GenBank/DDBJ whole genome shotgun (WGS) entry which is preliminary data.</text>
</comment>
<dbReference type="AlphaFoldDB" id="A0AAN7VL84"/>